<dbReference type="Proteomes" id="UP001497453">
    <property type="component" value="Chromosome 8"/>
</dbReference>
<dbReference type="EMBL" id="OZ037951">
    <property type="protein sequence ID" value="CAL1714889.1"/>
    <property type="molecule type" value="Genomic_DNA"/>
</dbReference>
<proteinExistence type="predicted"/>
<reference evidence="2" key="1">
    <citation type="submission" date="2024-04" db="EMBL/GenBank/DDBJ databases">
        <authorList>
            <person name="Shaw F."/>
            <person name="Minotto A."/>
        </authorList>
    </citation>
    <scope>NUCLEOTIDE SEQUENCE [LARGE SCALE GENOMIC DNA]</scope>
</reference>
<evidence type="ECO:0000313" key="1">
    <source>
        <dbReference type="EMBL" id="CAL1714889.1"/>
    </source>
</evidence>
<protein>
    <recommendedName>
        <fullName evidence="3">Protein kinase domain-containing protein</fullName>
    </recommendedName>
</protein>
<name>A0ABP1E5T1_9APHY</name>
<dbReference type="InterPro" id="IPR008271">
    <property type="entry name" value="Ser/Thr_kinase_AS"/>
</dbReference>
<dbReference type="SUPFAM" id="SSF56112">
    <property type="entry name" value="Protein kinase-like (PK-like)"/>
    <property type="match status" value="1"/>
</dbReference>
<keyword evidence="2" id="KW-1185">Reference proteome</keyword>
<sequence>MGLQESFRTYPKNLRVKILMILLNIHRAGVKHTDLKVRNIVLSRGSEKEPTIIDFNNASGHNCQFNGDIEDLEIGGWRPYFAIVECREIYYTCRAMDLWVPTETEHEGCTVPTECLSSAQELLGYMERYHGMSANLQENIRSAERCVAAFHIMYRNELRALGFLKT</sequence>
<organism evidence="1 2">
    <name type="scientific">Somion occarium</name>
    <dbReference type="NCBI Taxonomy" id="3059160"/>
    <lineage>
        <taxon>Eukaryota</taxon>
        <taxon>Fungi</taxon>
        <taxon>Dikarya</taxon>
        <taxon>Basidiomycota</taxon>
        <taxon>Agaricomycotina</taxon>
        <taxon>Agaricomycetes</taxon>
        <taxon>Polyporales</taxon>
        <taxon>Cerrenaceae</taxon>
        <taxon>Somion</taxon>
    </lineage>
</organism>
<gene>
    <name evidence="1" type="ORF">GFSPODELE1_LOCUS9969</name>
</gene>
<dbReference type="InterPro" id="IPR011009">
    <property type="entry name" value="Kinase-like_dom_sf"/>
</dbReference>
<dbReference type="PROSITE" id="PS00108">
    <property type="entry name" value="PROTEIN_KINASE_ST"/>
    <property type="match status" value="1"/>
</dbReference>
<evidence type="ECO:0008006" key="3">
    <source>
        <dbReference type="Google" id="ProtNLM"/>
    </source>
</evidence>
<evidence type="ECO:0000313" key="2">
    <source>
        <dbReference type="Proteomes" id="UP001497453"/>
    </source>
</evidence>
<accession>A0ABP1E5T1</accession>
<dbReference type="Gene3D" id="1.10.510.10">
    <property type="entry name" value="Transferase(Phosphotransferase) domain 1"/>
    <property type="match status" value="1"/>
</dbReference>